<evidence type="ECO:0000256" key="10">
    <source>
        <dbReference type="HAMAP-Rule" id="MF_00089"/>
    </source>
</evidence>
<feature type="binding site" evidence="10">
    <location>
        <position position="319"/>
    </location>
    <ligand>
        <name>substrate</name>
    </ligand>
</feature>
<feature type="binding site" evidence="10">
    <location>
        <position position="419"/>
    </location>
    <ligand>
        <name>substrate</name>
    </ligand>
</feature>
<feature type="binding site" evidence="10">
    <location>
        <begin position="339"/>
        <end position="341"/>
    </location>
    <ligand>
        <name>substrate</name>
    </ligand>
</feature>
<feature type="binding site" evidence="10">
    <location>
        <position position="570"/>
    </location>
    <ligand>
        <name>[4Fe-4S] cluster</name>
        <dbReference type="ChEBI" id="CHEBI:49883"/>
        <note>4Fe-4S-S-AdoMet</note>
    </ligand>
</feature>
<keyword evidence="4 10" id="KW-0479">Metal-binding</keyword>
<feature type="region of interest" description="Disordered" evidence="11">
    <location>
        <begin position="1"/>
        <end position="20"/>
    </location>
</feature>
<evidence type="ECO:0000256" key="9">
    <source>
        <dbReference type="ARBA" id="ARBA00023239"/>
    </source>
</evidence>
<accession>A0ABU3DQF7</accession>
<gene>
    <name evidence="10 13" type="primary">thiC</name>
    <name evidence="13" type="ORF">RM541_06200</name>
</gene>
<evidence type="ECO:0000256" key="8">
    <source>
        <dbReference type="ARBA" id="ARBA00023014"/>
    </source>
</evidence>
<reference evidence="13 14" key="1">
    <citation type="submission" date="2023-09" db="EMBL/GenBank/DDBJ databases">
        <authorList>
            <person name="Rey-Velasco X."/>
        </authorList>
    </citation>
    <scope>NUCLEOTIDE SEQUENCE [LARGE SCALE GENOMIC DNA]</scope>
    <source>
        <strain evidence="13 14">F225</strain>
    </source>
</reference>
<dbReference type="Gene3D" id="3.20.20.540">
    <property type="entry name" value="Radical SAM ThiC family, central domain"/>
    <property type="match status" value="1"/>
</dbReference>
<sequence length="618" mass="69411">MKQDQTPKQQTISRAPFPNSEKIYVSGKIHPDIKVPMRKISLDDTVDKFNGKVEKNDPVLVYDTSGPYTDPSVEIDVRKGLQPIRNSWIAAREDVEQLSGLSSAYGREREENEKLDELRFKRNRKPLKAKPGQNVTQMHYARKGIITPEMEYIAIRENQKLEEIKQISEQHPGNGFGASIPKVITPEFVRDEVARGRAIIPSNINHPENEPMIIGRNFLVKINANIGNSAVTSSIEEEVEKAVWACRWGADTIMDLSTGKNIHETREWILRNSPVPIGTVPIYQALEKVNGKAEDLTWEIFRDTLIEQAEQGVDYFTIHAGVRLAYVPHTAKRVTGLVSRGGSIMAKWCLAHHKESFLYTHFEEICEIMKAYDVSFSLGDGLRPGSIADANDYAQFAELETLGELTKIAWKHDVQCIIEGPGHIPMHMIKENMDKQLEVCGEAPFYTLGPLTTDIAPGYDHITSGIGAAMIGWFGCAMLCYVTPKEHLGLPNRDDVKEGVITYKIAAHAADLAKGHPGAQHRDDALSKARFEFRWEDQFNLALDPDTARSYHDETLPSENAKVAHFCSMCGPNFCSMKITQDVRNFAEENGMDTHEAIEEGMKKKSEEFKAKGSEVYL</sequence>
<keyword evidence="6 10" id="KW-0784">Thiamine biosynthesis</keyword>
<comment type="catalytic activity">
    <reaction evidence="10">
        <text>5-amino-1-(5-phospho-beta-D-ribosyl)imidazole + S-adenosyl-L-methionine = 4-amino-2-methyl-5-(phosphooxymethyl)pyrimidine + CO + 5'-deoxyadenosine + formate + L-methionine + 3 H(+)</text>
        <dbReference type="Rhea" id="RHEA:24840"/>
        <dbReference type="ChEBI" id="CHEBI:15378"/>
        <dbReference type="ChEBI" id="CHEBI:15740"/>
        <dbReference type="ChEBI" id="CHEBI:17245"/>
        <dbReference type="ChEBI" id="CHEBI:17319"/>
        <dbReference type="ChEBI" id="CHEBI:57844"/>
        <dbReference type="ChEBI" id="CHEBI:58354"/>
        <dbReference type="ChEBI" id="CHEBI:59789"/>
        <dbReference type="ChEBI" id="CHEBI:137981"/>
        <dbReference type="EC" id="4.1.99.17"/>
    </reaction>
</comment>
<keyword evidence="9 10" id="KW-0456">Lyase</keyword>
<feature type="binding site" evidence="10">
    <location>
        <position position="567"/>
    </location>
    <ligand>
        <name>[4Fe-4S] cluster</name>
        <dbReference type="ChEBI" id="CHEBI:49883"/>
        <note>4Fe-4S-S-AdoMet</note>
    </ligand>
</feature>
<evidence type="ECO:0000256" key="11">
    <source>
        <dbReference type="SAM" id="MobiDB-lite"/>
    </source>
</evidence>
<evidence type="ECO:0000256" key="3">
    <source>
        <dbReference type="ARBA" id="ARBA00022691"/>
    </source>
</evidence>
<dbReference type="SFLD" id="SFLDF00407">
    <property type="entry name" value="phosphomethylpyrimidine_syntha"/>
    <property type="match status" value="1"/>
</dbReference>
<feature type="compositionally biased region" description="Polar residues" evidence="11">
    <location>
        <begin position="1"/>
        <end position="13"/>
    </location>
</feature>
<keyword evidence="2 10" id="KW-0004">4Fe-4S</keyword>
<comment type="similarity">
    <text evidence="10">Belongs to the ThiC family.</text>
</comment>
<feature type="binding site" evidence="10">
    <location>
        <position position="283"/>
    </location>
    <ligand>
        <name>substrate</name>
    </ligand>
</feature>
<evidence type="ECO:0000313" key="14">
    <source>
        <dbReference type="Proteomes" id="UP001253848"/>
    </source>
</evidence>
<comment type="caution">
    <text evidence="13">The sequence shown here is derived from an EMBL/GenBank/DDBJ whole genome shotgun (WGS) entry which is preliminary data.</text>
</comment>
<comment type="pathway">
    <text evidence="10">Cofactor biosynthesis; thiamine diphosphate biosynthesis.</text>
</comment>
<dbReference type="Proteomes" id="UP001253848">
    <property type="component" value="Unassembled WGS sequence"/>
</dbReference>
<dbReference type="NCBIfam" id="TIGR00190">
    <property type="entry name" value="thiC"/>
    <property type="match status" value="1"/>
</dbReference>
<dbReference type="GO" id="GO:0070284">
    <property type="term" value="F:phosphomethylpyrimidine synthase activity"/>
    <property type="evidence" value="ECO:0007669"/>
    <property type="project" value="UniProtKB-EC"/>
</dbReference>
<feature type="binding site" evidence="10">
    <location>
        <position position="487"/>
    </location>
    <ligand>
        <name>Zn(2+)</name>
        <dbReference type="ChEBI" id="CHEBI:29105"/>
    </ligand>
</feature>
<dbReference type="EMBL" id="JAVRHN010000004">
    <property type="protein sequence ID" value="MDT0685946.1"/>
    <property type="molecule type" value="Genomic_DNA"/>
</dbReference>
<feature type="binding site" evidence="10">
    <location>
        <begin position="380"/>
        <end position="383"/>
    </location>
    <ligand>
        <name>substrate</name>
    </ligand>
</feature>
<dbReference type="SFLD" id="SFLDS00113">
    <property type="entry name" value="Radical_SAM_Phosphomethylpyrim"/>
    <property type="match status" value="1"/>
</dbReference>
<feature type="binding site" evidence="10">
    <location>
        <position position="446"/>
    </location>
    <ligand>
        <name>substrate</name>
    </ligand>
</feature>
<feature type="binding site" evidence="10">
    <location>
        <position position="225"/>
    </location>
    <ligand>
        <name>substrate</name>
    </ligand>
</feature>
<dbReference type="PANTHER" id="PTHR30557:SF1">
    <property type="entry name" value="PHOSPHOMETHYLPYRIMIDINE SYNTHASE, CHLOROPLASTIC"/>
    <property type="match status" value="1"/>
</dbReference>
<dbReference type="NCBIfam" id="NF006763">
    <property type="entry name" value="PRK09284.1"/>
    <property type="match status" value="1"/>
</dbReference>
<dbReference type="Pfam" id="PF01964">
    <property type="entry name" value="ThiC_Rad_SAM"/>
    <property type="match status" value="1"/>
</dbReference>
<keyword evidence="7 10" id="KW-0408">Iron</keyword>
<comment type="cofactor">
    <cofactor evidence="10">
        <name>[4Fe-4S] cluster</name>
        <dbReference type="ChEBI" id="CHEBI:49883"/>
    </cofactor>
    <text evidence="10">Binds 1 [4Fe-4S] cluster per subunit. The cluster is coordinated with 3 cysteines and an exchangeable S-adenosyl-L-methionine.</text>
</comment>
<dbReference type="InterPro" id="IPR025747">
    <property type="entry name" value="ThiC-associated_dom"/>
</dbReference>
<evidence type="ECO:0000256" key="4">
    <source>
        <dbReference type="ARBA" id="ARBA00022723"/>
    </source>
</evidence>
<dbReference type="EC" id="4.1.99.17" evidence="10"/>
<feature type="binding site" evidence="10">
    <location>
        <position position="575"/>
    </location>
    <ligand>
        <name>[4Fe-4S] cluster</name>
        <dbReference type="ChEBI" id="CHEBI:49883"/>
        <note>4Fe-4S-S-AdoMet</note>
    </ligand>
</feature>
<keyword evidence="3 10" id="KW-0949">S-adenosyl-L-methionine</keyword>
<evidence type="ECO:0000256" key="2">
    <source>
        <dbReference type="ARBA" id="ARBA00022485"/>
    </source>
</evidence>
<dbReference type="PANTHER" id="PTHR30557">
    <property type="entry name" value="THIAMINE BIOSYNTHESIS PROTEIN THIC"/>
    <property type="match status" value="1"/>
</dbReference>
<keyword evidence="8 10" id="KW-0411">Iron-sulfur</keyword>
<organism evidence="13 14">
    <name type="scientific">Autumnicola psychrophila</name>
    <dbReference type="NCBI Taxonomy" id="3075592"/>
    <lineage>
        <taxon>Bacteria</taxon>
        <taxon>Pseudomonadati</taxon>
        <taxon>Bacteroidota</taxon>
        <taxon>Flavobacteriia</taxon>
        <taxon>Flavobacteriales</taxon>
        <taxon>Flavobacteriaceae</taxon>
        <taxon>Autumnicola</taxon>
    </lineage>
</organism>
<keyword evidence="5 10" id="KW-0862">Zinc</keyword>
<name>A0ABU3DQF7_9FLAO</name>
<feature type="binding site" evidence="10">
    <location>
        <position position="423"/>
    </location>
    <ligand>
        <name>Zn(2+)</name>
        <dbReference type="ChEBI" id="CHEBI:29105"/>
    </ligand>
</feature>
<proteinExistence type="inferred from homology"/>
<dbReference type="HAMAP" id="MF_00089">
    <property type="entry name" value="ThiC"/>
    <property type="match status" value="1"/>
</dbReference>
<protein>
    <recommendedName>
        <fullName evidence="10">Phosphomethylpyrimidine synthase</fullName>
        <ecNumber evidence="10">4.1.99.17</ecNumber>
    </recommendedName>
    <alternativeName>
        <fullName evidence="10">Hydroxymethylpyrimidine phosphate synthase</fullName>
        <shortName evidence="10">HMP-P synthase</shortName>
        <shortName evidence="10">HMP-phosphate synthase</shortName>
        <shortName evidence="10">HMPP synthase</shortName>
    </alternativeName>
    <alternativeName>
        <fullName evidence="10">Thiamine biosynthesis protein ThiC</fullName>
    </alternativeName>
</protein>
<evidence type="ECO:0000256" key="1">
    <source>
        <dbReference type="ARBA" id="ARBA00003175"/>
    </source>
</evidence>
<feature type="binding site" evidence="10">
    <location>
        <position position="254"/>
    </location>
    <ligand>
        <name>substrate</name>
    </ligand>
</feature>
<evidence type="ECO:0000313" key="13">
    <source>
        <dbReference type="EMBL" id="MDT0685946.1"/>
    </source>
</evidence>
<dbReference type="NCBIfam" id="NF009895">
    <property type="entry name" value="PRK13352.1"/>
    <property type="match status" value="1"/>
</dbReference>
<dbReference type="SFLD" id="SFLDG01114">
    <property type="entry name" value="phosphomethylpyrimidine_syntha"/>
    <property type="match status" value="1"/>
</dbReference>
<comment type="function">
    <text evidence="1 10">Catalyzes the synthesis of the hydroxymethylpyrimidine phosphate (HMP-P) moiety of thiamine from aminoimidazole ribotide (AIR) in a radical S-adenosyl-L-methionine (SAM)-dependent reaction.</text>
</comment>
<dbReference type="Gene3D" id="6.10.250.620">
    <property type="match status" value="1"/>
</dbReference>
<evidence type="ECO:0000259" key="12">
    <source>
        <dbReference type="Pfam" id="PF13667"/>
    </source>
</evidence>
<dbReference type="RefSeq" id="WP_311499355.1">
    <property type="nucleotide sequence ID" value="NZ_JAVRHN010000004.1"/>
</dbReference>
<feature type="domain" description="ThiC-associated" evidence="12">
    <location>
        <begin position="16"/>
        <end position="96"/>
    </location>
</feature>
<evidence type="ECO:0000256" key="7">
    <source>
        <dbReference type="ARBA" id="ARBA00023004"/>
    </source>
</evidence>
<dbReference type="InterPro" id="IPR002817">
    <property type="entry name" value="ThiC/BzaA/B"/>
</dbReference>
<evidence type="ECO:0000256" key="6">
    <source>
        <dbReference type="ARBA" id="ARBA00022977"/>
    </source>
</evidence>
<dbReference type="InterPro" id="IPR038521">
    <property type="entry name" value="ThiC/Bza_core_dom"/>
</dbReference>
<keyword evidence="14" id="KW-1185">Reference proteome</keyword>
<evidence type="ECO:0000256" key="5">
    <source>
        <dbReference type="ARBA" id="ARBA00022833"/>
    </source>
</evidence>
<dbReference type="InterPro" id="IPR037509">
    <property type="entry name" value="ThiC"/>
</dbReference>
<dbReference type="Pfam" id="PF13667">
    <property type="entry name" value="ThiC-associated"/>
    <property type="match status" value="1"/>
</dbReference>